<evidence type="ECO:0000256" key="6">
    <source>
        <dbReference type="ARBA" id="ARBA00023136"/>
    </source>
</evidence>
<keyword evidence="6 7" id="KW-0472">Membrane</keyword>
<organism evidence="8 9">
    <name type="scientific">Hermetia illucens</name>
    <name type="common">Black soldier fly</name>
    <dbReference type="NCBI Taxonomy" id="343691"/>
    <lineage>
        <taxon>Eukaryota</taxon>
        <taxon>Metazoa</taxon>
        <taxon>Ecdysozoa</taxon>
        <taxon>Arthropoda</taxon>
        <taxon>Hexapoda</taxon>
        <taxon>Insecta</taxon>
        <taxon>Pterygota</taxon>
        <taxon>Neoptera</taxon>
        <taxon>Endopterygota</taxon>
        <taxon>Diptera</taxon>
        <taxon>Brachycera</taxon>
        <taxon>Stratiomyomorpha</taxon>
        <taxon>Stratiomyidae</taxon>
        <taxon>Hermetiinae</taxon>
        <taxon>Hermetia</taxon>
    </lineage>
</organism>
<keyword evidence="9" id="KW-1185">Reference proteome</keyword>
<evidence type="ECO:0000256" key="2">
    <source>
        <dbReference type="ARBA" id="ARBA00022448"/>
    </source>
</evidence>
<evidence type="ECO:0000256" key="5">
    <source>
        <dbReference type="ARBA" id="ARBA00022989"/>
    </source>
</evidence>
<dbReference type="Proteomes" id="UP000594454">
    <property type="component" value="Chromosome 1"/>
</dbReference>
<evidence type="ECO:0000256" key="3">
    <source>
        <dbReference type="ARBA" id="ARBA00022692"/>
    </source>
</evidence>
<dbReference type="AlphaFoldDB" id="A0A7R8YNU6"/>
<keyword evidence="4" id="KW-0769">Symport</keyword>
<feature type="transmembrane region" description="Helical" evidence="7">
    <location>
        <begin position="72"/>
        <end position="98"/>
    </location>
</feature>
<evidence type="ECO:0000256" key="1">
    <source>
        <dbReference type="ARBA" id="ARBA00004141"/>
    </source>
</evidence>
<protein>
    <recommendedName>
        <fullName evidence="10">Inorganic phosphate cotransporter</fullName>
    </recommendedName>
</protein>
<evidence type="ECO:0008006" key="10">
    <source>
        <dbReference type="Google" id="ProtNLM"/>
    </source>
</evidence>
<accession>A0A7R8YNU6</accession>
<dbReference type="SUPFAM" id="SSF103473">
    <property type="entry name" value="MFS general substrate transporter"/>
    <property type="match status" value="1"/>
</dbReference>
<dbReference type="InterPro" id="IPR036259">
    <property type="entry name" value="MFS_trans_sf"/>
</dbReference>
<keyword evidence="3 7" id="KW-0812">Transmembrane</keyword>
<keyword evidence="2" id="KW-0813">Transport</keyword>
<dbReference type="PANTHER" id="PTHR11662:SF280">
    <property type="entry name" value="FI21844P1-RELATED"/>
    <property type="match status" value="1"/>
</dbReference>
<dbReference type="Gene3D" id="1.20.1250.20">
    <property type="entry name" value="MFS general substrate transporter like domains"/>
    <property type="match status" value="1"/>
</dbReference>
<dbReference type="FunFam" id="1.20.1250.20:FF:000003">
    <property type="entry name" value="Solute carrier family 17 member 3"/>
    <property type="match status" value="1"/>
</dbReference>
<feature type="transmembrane region" description="Helical" evidence="7">
    <location>
        <begin position="40"/>
        <end position="60"/>
    </location>
</feature>
<proteinExistence type="predicted"/>
<dbReference type="EMBL" id="LR899009">
    <property type="protein sequence ID" value="CAD7076691.1"/>
    <property type="molecule type" value="Genomic_DNA"/>
</dbReference>
<evidence type="ECO:0000256" key="4">
    <source>
        <dbReference type="ARBA" id="ARBA00022847"/>
    </source>
</evidence>
<keyword evidence="5 7" id="KW-1133">Transmembrane helix</keyword>
<dbReference type="PANTHER" id="PTHR11662">
    <property type="entry name" value="SOLUTE CARRIER FAMILY 17"/>
    <property type="match status" value="1"/>
</dbReference>
<evidence type="ECO:0000256" key="7">
    <source>
        <dbReference type="SAM" id="Phobius"/>
    </source>
</evidence>
<reference evidence="8 9" key="1">
    <citation type="submission" date="2020-11" db="EMBL/GenBank/DDBJ databases">
        <authorList>
            <person name="Wallbank WR R."/>
            <person name="Pardo Diaz C."/>
            <person name="Kozak K."/>
            <person name="Martin S."/>
            <person name="Jiggins C."/>
            <person name="Moest M."/>
            <person name="Warren A I."/>
            <person name="Generalovic N T."/>
            <person name="Byers J.R.P. K."/>
            <person name="Montejo-Kovacevich G."/>
            <person name="Yen C E."/>
        </authorList>
    </citation>
    <scope>NUCLEOTIDE SEQUENCE [LARGE SCALE GENOMIC DNA]</scope>
</reference>
<evidence type="ECO:0000313" key="9">
    <source>
        <dbReference type="Proteomes" id="UP000594454"/>
    </source>
</evidence>
<dbReference type="GO" id="GO:0006820">
    <property type="term" value="P:monoatomic anion transport"/>
    <property type="evidence" value="ECO:0007669"/>
    <property type="project" value="TreeGrafter"/>
</dbReference>
<feature type="transmembrane region" description="Helical" evidence="7">
    <location>
        <begin position="110"/>
        <end position="128"/>
    </location>
</feature>
<dbReference type="InParanoid" id="A0A7R8YNU6"/>
<sequence>MNKWESISLNFSRKFFNSVGHWIPMVALIELGYMTKESTGLAIALLTLAVGMNAAVYLGFQENHIDLAPNHAGTLMGITNCAANIMSLIAPLTVNAIVKDEKDPVEWRTVFVVSSGFYLVGNLLFIIFGKTQVRKWNDYGIESSTEMQGKPEGKNPAEP</sequence>
<dbReference type="GO" id="GO:0016020">
    <property type="term" value="C:membrane"/>
    <property type="evidence" value="ECO:0007669"/>
    <property type="project" value="UniProtKB-SubCell"/>
</dbReference>
<gene>
    <name evidence="8" type="ORF">HERILL_LOCUS91</name>
</gene>
<dbReference type="InterPro" id="IPR050382">
    <property type="entry name" value="MFS_Na/Anion_cotransporter"/>
</dbReference>
<name>A0A7R8YNU6_HERIL</name>
<feature type="transmembrane region" description="Helical" evidence="7">
    <location>
        <begin position="15"/>
        <end position="34"/>
    </location>
</feature>
<evidence type="ECO:0000313" key="8">
    <source>
        <dbReference type="EMBL" id="CAD7076691.1"/>
    </source>
</evidence>
<dbReference type="OrthoDB" id="8053598at2759"/>
<comment type="subcellular location">
    <subcellularLocation>
        <location evidence="1">Membrane</location>
        <topology evidence="1">Multi-pass membrane protein</topology>
    </subcellularLocation>
</comment>
<dbReference type="GO" id="GO:0015293">
    <property type="term" value="F:symporter activity"/>
    <property type="evidence" value="ECO:0007669"/>
    <property type="project" value="UniProtKB-KW"/>
</dbReference>